<dbReference type="HOGENOM" id="CLU_056919_0_0_10"/>
<dbReference type="RefSeq" id="WP_014783605.1">
    <property type="nucleotide sequence ID" value="NC_018013.1"/>
</dbReference>
<dbReference type="eggNOG" id="COG0438">
    <property type="taxonomic scope" value="Bacteria"/>
</dbReference>
<sequence>MKLSINGENKKVIYLSYTGMLEPLGASQVLNYLKGLASEYSFWLLSLEKLEDLENVDAVEALKRELKDKNISWYPLPYLAGGKNYLKNFQQLYSLTQKYIDEEQISYLHCRSYMPATIAWLLKKRGKKINYLFDTRGFWFDEKADVGEWKKSGLSYKLAKVIEKTLYNNAIAIVMLSQKSVDLINDGSLFKGSEKLKNVYFIPTCTDLERFSPAFNKVNKPIKIGYIGTAIGWYNFEKTAELLQLIKKEVHYELEIYNGGQHQFIKETLLKYGFEDNEYSLKKVGFNEIPEKMRQLDLSVFFIHPFFSKNASAATKFGELMASGVPILTNKNVGDHQYFVEHYGTGKILDINKLNTYNYTKIIMDLKSSIVVSNCRKLADDVFSLYKGVGSYSKLYKEFFE</sequence>
<reference evidence="1 2" key="1">
    <citation type="submission" date="2012-06" db="EMBL/GenBank/DDBJ databases">
        <title>The complete genome of Aequorivita sublithincola DSM 14238.</title>
        <authorList>
            <consortium name="US DOE Joint Genome Institute (JGI-PGF)"/>
            <person name="Lucas S."/>
            <person name="Copeland A."/>
            <person name="Lapidus A."/>
            <person name="Goodwin L."/>
            <person name="Pitluck S."/>
            <person name="Peters L."/>
            <person name="Munk A.C.C."/>
            <person name="Kyrpides N."/>
            <person name="Mavromatis K."/>
            <person name="Pagani I."/>
            <person name="Ivanova N."/>
            <person name="Ovchinnikova G."/>
            <person name="Zeytun A."/>
            <person name="Detter J.C."/>
            <person name="Han C."/>
            <person name="Land M."/>
            <person name="Hauser L."/>
            <person name="Markowitz V."/>
            <person name="Cheng J.-F."/>
            <person name="Hugenholtz P."/>
            <person name="Woyke T."/>
            <person name="Wu D."/>
            <person name="Tindall B."/>
            <person name="Faehnrich R."/>
            <person name="Brambilla E."/>
            <person name="Klenk H.-P."/>
            <person name="Eisen J.A."/>
        </authorList>
    </citation>
    <scope>NUCLEOTIDE SEQUENCE [LARGE SCALE GENOMIC DNA]</scope>
    <source>
        <strain evidence="2">DSM 14238 / LMG 21431 / ACAM 643 / 9-3</strain>
    </source>
</reference>
<protein>
    <submittedName>
        <fullName evidence="1">Glycosyltransferase</fullName>
    </submittedName>
</protein>
<dbReference type="SUPFAM" id="SSF53756">
    <property type="entry name" value="UDP-Glycosyltransferase/glycogen phosphorylase"/>
    <property type="match status" value="1"/>
</dbReference>
<dbReference type="Proteomes" id="UP000006049">
    <property type="component" value="Chromosome"/>
</dbReference>
<dbReference type="Gene3D" id="3.40.50.2000">
    <property type="entry name" value="Glycogen Phosphorylase B"/>
    <property type="match status" value="2"/>
</dbReference>
<keyword evidence="1" id="KW-0808">Transferase</keyword>
<dbReference type="KEGG" id="asl:Aeqsu_2915"/>
<organism evidence="1 2">
    <name type="scientific">Aequorivita sublithincola (strain DSM 14238 / LMG 21431 / ACAM 643 / 9-3)</name>
    <dbReference type="NCBI Taxonomy" id="746697"/>
    <lineage>
        <taxon>Bacteria</taxon>
        <taxon>Pseudomonadati</taxon>
        <taxon>Bacteroidota</taxon>
        <taxon>Flavobacteriia</taxon>
        <taxon>Flavobacteriales</taxon>
        <taxon>Flavobacteriaceae</taxon>
        <taxon>Aequorivita</taxon>
    </lineage>
</organism>
<dbReference type="AlphaFoldDB" id="I3YZD8"/>
<name>I3YZD8_AEQSU</name>
<proteinExistence type="predicted"/>
<accession>I3YZD8</accession>
<evidence type="ECO:0000313" key="2">
    <source>
        <dbReference type="Proteomes" id="UP000006049"/>
    </source>
</evidence>
<dbReference type="EMBL" id="CP003280">
    <property type="protein sequence ID" value="AFL82356.1"/>
    <property type="molecule type" value="Genomic_DNA"/>
</dbReference>
<dbReference type="GO" id="GO:0016740">
    <property type="term" value="F:transferase activity"/>
    <property type="evidence" value="ECO:0007669"/>
    <property type="project" value="UniProtKB-KW"/>
</dbReference>
<dbReference type="STRING" id="746697.Aeqsu_2915"/>
<evidence type="ECO:0000313" key="1">
    <source>
        <dbReference type="EMBL" id="AFL82356.1"/>
    </source>
</evidence>
<keyword evidence="2" id="KW-1185">Reference proteome</keyword>
<dbReference type="OrthoDB" id="1220440at2"/>
<gene>
    <name evidence="1" type="ordered locus">Aeqsu_2915</name>
</gene>